<accession>A0A0M9A7Y1</accession>
<feature type="region of interest" description="Disordered" evidence="1">
    <location>
        <begin position="143"/>
        <end position="162"/>
    </location>
</feature>
<dbReference type="EMBL" id="KQ435729">
    <property type="protein sequence ID" value="KOX77689.1"/>
    <property type="molecule type" value="Genomic_DNA"/>
</dbReference>
<evidence type="ECO:0000313" key="3">
    <source>
        <dbReference type="Proteomes" id="UP000053105"/>
    </source>
</evidence>
<dbReference type="Proteomes" id="UP000053105">
    <property type="component" value="Unassembled WGS sequence"/>
</dbReference>
<organism evidence="2 3">
    <name type="scientific">Melipona quadrifasciata</name>
    <dbReference type="NCBI Taxonomy" id="166423"/>
    <lineage>
        <taxon>Eukaryota</taxon>
        <taxon>Metazoa</taxon>
        <taxon>Ecdysozoa</taxon>
        <taxon>Arthropoda</taxon>
        <taxon>Hexapoda</taxon>
        <taxon>Insecta</taxon>
        <taxon>Pterygota</taxon>
        <taxon>Neoptera</taxon>
        <taxon>Endopterygota</taxon>
        <taxon>Hymenoptera</taxon>
        <taxon>Apocrita</taxon>
        <taxon>Aculeata</taxon>
        <taxon>Apoidea</taxon>
        <taxon>Anthophila</taxon>
        <taxon>Apidae</taxon>
        <taxon>Melipona</taxon>
    </lineage>
</organism>
<keyword evidence="3" id="KW-1185">Reference proteome</keyword>
<evidence type="ECO:0000313" key="2">
    <source>
        <dbReference type="EMBL" id="KOX77689.1"/>
    </source>
</evidence>
<dbReference type="AlphaFoldDB" id="A0A0M9A7Y1"/>
<evidence type="ECO:0000256" key="1">
    <source>
        <dbReference type="SAM" id="MobiDB-lite"/>
    </source>
</evidence>
<proteinExistence type="predicted"/>
<name>A0A0M9A7Y1_9HYME</name>
<sequence>MPLAVREARVPVLADIHMLYEKLQTATQTSQTKDYKLHRKQILVPITDRKHWLYEAAKSIRVAPIEYVDRVMQIQVFRTMASTTSAAQIPMPQQRYPFLAIRSLSDSITFACSSPQDSGSVLVPISLLMSFSLMPMTVTADQMGTAPSAKNDDRRARDGDGRNVLWNSFNPVEESTYHELTEDPPMDRFDNDEVRQDKELTKLEKKTDESNFEVFGHKRHIYVRRQCSGRFCLLVPTAKRGVKERKLEQQSRASSASHREFLKRRLEVAPFHAKSPISRIPLVGEFVREEIRTSGGGGKEGLNRDGEQVYETRVRRRDNKFTFRKYTSVYKQQNYTGLISPGNKIFWKYTNTQFYPKDG</sequence>
<feature type="compositionally biased region" description="Basic and acidic residues" evidence="1">
    <location>
        <begin position="150"/>
        <end position="161"/>
    </location>
</feature>
<reference evidence="2 3" key="1">
    <citation type="submission" date="2015-07" db="EMBL/GenBank/DDBJ databases">
        <title>The genome of Melipona quadrifasciata.</title>
        <authorList>
            <person name="Pan H."/>
            <person name="Kapheim K."/>
        </authorList>
    </citation>
    <scope>NUCLEOTIDE SEQUENCE [LARGE SCALE GENOMIC DNA]</scope>
    <source>
        <strain evidence="2">0111107301</strain>
        <tissue evidence="2">Whole body</tissue>
    </source>
</reference>
<protein>
    <submittedName>
        <fullName evidence="2">Uncharacterized protein</fullName>
    </submittedName>
</protein>
<gene>
    <name evidence="2" type="ORF">WN51_09354</name>
</gene>